<protein>
    <submittedName>
        <fullName evidence="1">CLUMA_CG020667, isoform A</fullName>
    </submittedName>
</protein>
<sequence>MLLLWENKYEKIVDLRSESFLNEHLIFVHLLSKCSLTQILTNILDELLWLKEIVNYAEILETNMTQCKLIQIEKDATT</sequence>
<name>A0A1J1J9M2_9DIPT</name>
<reference evidence="1 2" key="1">
    <citation type="submission" date="2015-04" db="EMBL/GenBank/DDBJ databases">
        <authorList>
            <person name="Syromyatnikov M.Y."/>
            <person name="Popov V.N."/>
        </authorList>
    </citation>
    <scope>NUCLEOTIDE SEQUENCE [LARGE SCALE GENOMIC DNA]</scope>
</reference>
<evidence type="ECO:0000313" key="2">
    <source>
        <dbReference type="Proteomes" id="UP000183832"/>
    </source>
</evidence>
<dbReference type="Proteomes" id="UP000183832">
    <property type="component" value="Unassembled WGS sequence"/>
</dbReference>
<organism evidence="1 2">
    <name type="scientific">Clunio marinus</name>
    <dbReference type="NCBI Taxonomy" id="568069"/>
    <lineage>
        <taxon>Eukaryota</taxon>
        <taxon>Metazoa</taxon>
        <taxon>Ecdysozoa</taxon>
        <taxon>Arthropoda</taxon>
        <taxon>Hexapoda</taxon>
        <taxon>Insecta</taxon>
        <taxon>Pterygota</taxon>
        <taxon>Neoptera</taxon>
        <taxon>Endopterygota</taxon>
        <taxon>Diptera</taxon>
        <taxon>Nematocera</taxon>
        <taxon>Chironomoidea</taxon>
        <taxon>Chironomidae</taxon>
        <taxon>Clunio</taxon>
    </lineage>
</organism>
<dbReference type="AlphaFoldDB" id="A0A1J1J9M2"/>
<keyword evidence="2" id="KW-1185">Reference proteome</keyword>
<dbReference type="EMBL" id="CVRI01000073">
    <property type="protein sequence ID" value="CRL07713.1"/>
    <property type="molecule type" value="Genomic_DNA"/>
</dbReference>
<accession>A0A1J1J9M2</accession>
<gene>
    <name evidence="1" type="ORF">CLUMA_CG020667</name>
</gene>
<proteinExistence type="predicted"/>
<evidence type="ECO:0000313" key="1">
    <source>
        <dbReference type="EMBL" id="CRL07713.1"/>
    </source>
</evidence>